<dbReference type="STRING" id="1150864.MILUP08_40347"/>
<dbReference type="SUPFAM" id="SSF143120">
    <property type="entry name" value="YefM-like"/>
    <property type="match status" value="1"/>
</dbReference>
<dbReference type="Gene3D" id="3.40.1620.10">
    <property type="entry name" value="YefM-like domain"/>
    <property type="match status" value="1"/>
</dbReference>
<protein>
    <submittedName>
        <fullName evidence="2">Toxin antitoxin genome stability system,prevent-host-death family protein</fullName>
    </submittedName>
</protein>
<name>I0KV44_9ACTN</name>
<organism evidence="2 3">
    <name type="scientific">Micromonospora lupini str. Lupac 08</name>
    <dbReference type="NCBI Taxonomy" id="1150864"/>
    <lineage>
        <taxon>Bacteria</taxon>
        <taxon>Bacillati</taxon>
        <taxon>Actinomycetota</taxon>
        <taxon>Actinomycetes</taxon>
        <taxon>Micromonosporales</taxon>
        <taxon>Micromonosporaceae</taxon>
        <taxon>Micromonospora</taxon>
    </lineage>
</organism>
<comment type="similarity">
    <text evidence="1">Belongs to the phD/YefM antitoxin family.</text>
</comment>
<dbReference type="InterPro" id="IPR051416">
    <property type="entry name" value="phD-YefM_TA_antitoxins"/>
</dbReference>
<dbReference type="PANTHER" id="PTHR35377">
    <property type="entry name" value="ANTITOXIN VAPB49-RELATED-RELATED"/>
    <property type="match status" value="1"/>
</dbReference>
<dbReference type="GO" id="GO:0097351">
    <property type="term" value="F:toxin sequestering activity"/>
    <property type="evidence" value="ECO:0007669"/>
    <property type="project" value="TreeGrafter"/>
</dbReference>
<dbReference type="PANTHER" id="PTHR35377:SF5">
    <property type="entry name" value="ANTITOXIN VAPB46"/>
    <property type="match status" value="1"/>
</dbReference>
<keyword evidence="3" id="KW-1185">Reference proteome</keyword>
<sequence>MSYYTCRVEQVAVRELNQHTSRVLARVRAGETVEVTDRGEPIARLVPIVAGGALLSRLVAEGRATAPTGGGSIPLPPVLGDPDVDVAAALAAAREEERW</sequence>
<gene>
    <name evidence="2" type="ORF">MILUP08_40347</name>
</gene>
<accession>I0KV44</accession>
<evidence type="ECO:0000313" key="2">
    <source>
        <dbReference type="EMBL" id="CCH15441.1"/>
    </source>
</evidence>
<reference evidence="3" key="1">
    <citation type="journal article" date="2012" name="J. Bacteriol.">
        <title>Genome Sequence of Micromonospora lupini Lupac 08, Isolated from Root Nodules of Lupinus angustifolius.</title>
        <authorList>
            <person name="Alonso-Vega P."/>
            <person name="Normand P."/>
            <person name="Bacigalupe R."/>
            <person name="Pujic P."/>
            <person name="Lajus A."/>
            <person name="Vallenet D."/>
            <person name="Carro L."/>
            <person name="Coll P."/>
            <person name="Trujillo M.E."/>
        </authorList>
    </citation>
    <scope>NUCLEOTIDE SEQUENCE [LARGE SCALE GENOMIC DNA]</scope>
    <source>
        <strain evidence="3">Lupac 08</strain>
    </source>
</reference>
<dbReference type="NCBIfam" id="TIGR01552">
    <property type="entry name" value="phd_fam"/>
    <property type="match status" value="1"/>
</dbReference>
<dbReference type="InterPro" id="IPR036165">
    <property type="entry name" value="YefM-like_sf"/>
</dbReference>
<dbReference type="Proteomes" id="UP000003448">
    <property type="component" value="Unassembled WGS sequence"/>
</dbReference>
<evidence type="ECO:0000313" key="3">
    <source>
        <dbReference type="Proteomes" id="UP000003448"/>
    </source>
</evidence>
<dbReference type="EMBL" id="CAIE01000005">
    <property type="protein sequence ID" value="CCH15441.1"/>
    <property type="molecule type" value="Genomic_DNA"/>
</dbReference>
<proteinExistence type="inferred from homology"/>
<evidence type="ECO:0000256" key="1">
    <source>
        <dbReference type="ARBA" id="ARBA00009981"/>
    </source>
</evidence>
<dbReference type="AlphaFoldDB" id="I0KV44"/>
<dbReference type="eggNOG" id="COG4118">
    <property type="taxonomic scope" value="Bacteria"/>
</dbReference>
<comment type="caution">
    <text evidence="2">The sequence shown here is derived from an EMBL/GenBank/DDBJ whole genome shotgun (WGS) entry which is preliminary data.</text>
</comment>